<dbReference type="AlphaFoldDB" id="A0ABD3MAV2"/>
<accession>A0ABD3MAV2</accession>
<sequence>MTLTMRSKANATPRHRKCPAILLLDRRPLLLLQLVLIFVCHSRSSQRQRFCVVDAFGVGGAARHRIAIPLLGNIYPSPATKTTPSLISSATLGSINHHHTCHRRLHCNRPTTTIMMSANQQQQEQEQLQYRLVKISSISSPEILDNYDTFLLDMWGVMHNGKEPYDGVIQAIQGLKKAGKKLIILSNSSKRRDNSEEMLTKLGFDTSDFDNIITSGDISHNLLRNDAGTDINWHALANKKGQRNVFVFGSGDDDEEYCTSAGWTLSSIDDADLILARGTFTINDGNSVISKTKDEAEYWRVMEESMVKAARRKLPMLVSNPDKVRPGSLPPPPMPGAIGDVYERFVWTTHCHPVGDMTEESAREYVKRIGKPFREVYDIALEGINGVGSRVDRSRTIMIGDALETDAVGGNSAGIDTLWVTQDGIHGKEVEEKGADAILADFNGRSEFTYAYGKEVMPRYLTDHFRW</sequence>
<dbReference type="InterPro" id="IPR006357">
    <property type="entry name" value="HAD-SF_hydro_IIA"/>
</dbReference>
<name>A0ABD3MAV2_9STRA</name>
<comment type="caution">
    <text evidence="1">The sequence shown here is derived from an EMBL/GenBank/DDBJ whole genome shotgun (WGS) entry which is preliminary data.</text>
</comment>
<keyword evidence="2" id="KW-1185">Reference proteome</keyword>
<proteinExistence type="predicted"/>
<gene>
    <name evidence="1" type="ORF">ACHAWU_003645</name>
</gene>
<dbReference type="Pfam" id="PF13344">
    <property type="entry name" value="Hydrolase_6"/>
    <property type="match status" value="1"/>
</dbReference>
<organism evidence="1 2">
    <name type="scientific">Discostella pseudostelligera</name>
    <dbReference type="NCBI Taxonomy" id="259834"/>
    <lineage>
        <taxon>Eukaryota</taxon>
        <taxon>Sar</taxon>
        <taxon>Stramenopiles</taxon>
        <taxon>Ochrophyta</taxon>
        <taxon>Bacillariophyta</taxon>
        <taxon>Coscinodiscophyceae</taxon>
        <taxon>Thalassiosirophycidae</taxon>
        <taxon>Stephanodiscales</taxon>
        <taxon>Stephanodiscaceae</taxon>
        <taxon>Discostella</taxon>
    </lineage>
</organism>
<reference evidence="1 2" key="1">
    <citation type="submission" date="2024-10" db="EMBL/GenBank/DDBJ databases">
        <title>Updated reference genomes for cyclostephanoid diatoms.</title>
        <authorList>
            <person name="Roberts W.R."/>
            <person name="Alverson A.J."/>
        </authorList>
    </citation>
    <scope>NUCLEOTIDE SEQUENCE [LARGE SCALE GENOMIC DNA]</scope>
    <source>
        <strain evidence="1 2">AJA232-27</strain>
    </source>
</reference>
<dbReference type="Pfam" id="PF13242">
    <property type="entry name" value="Hydrolase_like"/>
    <property type="match status" value="1"/>
</dbReference>
<dbReference type="Gene3D" id="3.40.50.1000">
    <property type="entry name" value="HAD superfamily/HAD-like"/>
    <property type="match status" value="2"/>
</dbReference>
<evidence type="ECO:0000313" key="2">
    <source>
        <dbReference type="Proteomes" id="UP001530293"/>
    </source>
</evidence>
<dbReference type="EMBL" id="JALLBG020000172">
    <property type="protein sequence ID" value="KAL3760737.1"/>
    <property type="molecule type" value="Genomic_DNA"/>
</dbReference>
<dbReference type="PANTHER" id="PTHR19288:SF90">
    <property type="entry name" value="OS08G0542600 PROTEIN"/>
    <property type="match status" value="1"/>
</dbReference>
<dbReference type="InterPro" id="IPR036412">
    <property type="entry name" value="HAD-like_sf"/>
</dbReference>
<dbReference type="PANTHER" id="PTHR19288">
    <property type="entry name" value="4-NITROPHENYLPHOSPHATASE-RELATED"/>
    <property type="match status" value="1"/>
</dbReference>
<protein>
    <submittedName>
        <fullName evidence="1">Uncharacterized protein</fullName>
    </submittedName>
</protein>
<dbReference type="Proteomes" id="UP001530293">
    <property type="component" value="Unassembled WGS sequence"/>
</dbReference>
<dbReference type="SUPFAM" id="SSF56784">
    <property type="entry name" value="HAD-like"/>
    <property type="match status" value="1"/>
</dbReference>
<dbReference type="InterPro" id="IPR023214">
    <property type="entry name" value="HAD_sf"/>
</dbReference>
<evidence type="ECO:0000313" key="1">
    <source>
        <dbReference type="EMBL" id="KAL3760737.1"/>
    </source>
</evidence>